<dbReference type="Proteomes" id="UP000054783">
    <property type="component" value="Unassembled WGS sequence"/>
</dbReference>
<organism evidence="2 3">
    <name type="scientific">Trichinella patagoniensis</name>
    <dbReference type="NCBI Taxonomy" id="990121"/>
    <lineage>
        <taxon>Eukaryota</taxon>
        <taxon>Metazoa</taxon>
        <taxon>Ecdysozoa</taxon>
        <taxon>Nematoda</taxon>
        <taxon>Enoplea</taxon>
        <taxon>Dorylaimia</taxon>
        <taxon>Trichinellida</taxon>
        <taxon>Trichinellidae</taxon>
        <taxon>Trichinella</taxon>
    </lineage>
</organism>
<evidence type="ECO:0000256" key="1">
    <source>
        <dbReference type="SAM" id="MobiDB-lite"/>
    </source>
</evidence>
<accession>A0A0V0ZYQ2</accession>
<feature type="compositionally biased region" description="Gly residues" evidence="1">
    <location>
        <begin position="51"/>
        <end position="60"/>
    </location>
</feature>
<dbReference type="OrthoDB" id="5927468at2759"/>
<reference evidence="2 3" key="1">
    <citation type="submission" date="2015-01" db="EMBL/GenBank/DDBJ databases">
        <title>Evolution of Trichinella species and genotypes.</title>
        <authorList>
            <person name="Korhonen P.K."/>
            <person name="Edoardo P."/>
            <person name="Giuseppe L.R."/>
            <person name="Gasser R.B."/>
        </authorList>
    </citation>
    <scope>NUCLEOTIDE SEQUENCE [LARGE SCALE GENOMIC DNA]</scope>
    <source>
        <strain evidence="2">ISS2496</strain>
    </source>
</reference>
<dbReference type="AlphaFoldDB" id="A0A0V0ZYQ2"/>
<sequence>MATSCSGHRQKRRQCFQTRLQHLAKSLTAFLRRRPQDEAACPIQSPVEPGLRGGWGTAYA</sequence>
<proteinExistence type="predicted"/>
<evidence type="ECO:0000313" key="2">
    <source>
        <dbReference type="EMBL" id="KRY17824.1"/>
    </source>
</evidence>
<evidence type="ECO:0000313" key="3">
    <source>
        <dbReference type="Proteomes" id="UP000054783"/>
    </source>
</evidence>
<dbReference type="EMBL" id="JYDQ01000056">
    <property type="protein sequence ID" value="KRY17824.1"/>
    <property type="molecule type" value="Genomic_DNA"/>
</dbReference>
<gene>
    <name evidence="2" type="ORF">T12_12511</name>
</gene>
<feature type="region of interest" description="Disordered" evidence="1">
    <location>
        <begin position="38"/>
        <end position="60"/>
    </location>
</feature>
<comment type="caution">
    <text evidence="2">The sequence shown here is derived from an EMBL/GenBank/DDBJ whole genome shotgun (WGS) entry which is preliminary data.</text>
</comment>
<name>A0A0V0ZYQ2_9BILA</name>
<protein>
    <submittedName>
        <fullName evidence="2">Uncharacterized protein</fullName>
    </submittedName>
</protein>
<keyword evidence="3" id="KW-1185">Reference proteome</keyword>